<sequence length="369" mass="42104">MSVIDWHYPRRELAERYLQGVTQGIMNRIALLGVRRVGKTEFLLRDFCPLALEQGYLPIYANLWASPEHPHETIIEALKAALSGLKDRKRIKSVLASEVKKLEVGNSLIGKMGFEFNSPLPIIAPGVLTHVGQLLSQLVETPNCRPLLVIDEIQHLAESPAFHPLQGTLRTAFDLHGHKLPVVYAGSSRNGMQAMFADDKMPFYNSAYMVEFPAMGEELVRHCCDILRTRFELHYDVREITDVFTRQFDNSPFWLSKLIQHLVMNQCSVREAADLVQDQLVLDGGFEQLVQKLNATDRAVLTLIRERCNRLYAEDTLKLIKERFGLSVKVSGITASLKKLKRQRLISQMGRSDYLIENAGFVEYLRQRR</sequence>
<proteinExistence type="predicted"/>
<dbReference type="SUPFAM" id="SSF52540">
    <property type="entry name" value="P-loop containing nucleoside triphosphate hydrolases"/>
    <property type="match status" value="1"/>
</dbReference>
<accession>A0A917Z873</accession>
<gene>
    <name evidence="1" type="ORF">GCM10011348_04630</name>
</gene>
<reference evidence="1 2" key="1">
    <citation type="journal article" date="2014" name="Int. J. Syst. Evol. Microbiol.">
        <title>Complete genome sequence of Corynebacterium casei LMG S-19264T (=DSM 44701T), isolated from a smear-ripened cheese.</title>
        <authorList>
            <consortium name="US DOE Joint Genome Institute (JGI-PGF)"/>
            <person name="Walter F."/>
            <person name="Albersmeier A."/>
            <person name="Kalinowski J."/>
            <person name="Ruckert C."/>
        </authorList>
    </citation>
    <scope>NUCLEOTIDE SEQUENCE [LARGE SCALE GENOMIC DNA]</scope>
    <source>
        <strain evidence="1 2">CGMCC 1.7286</strain>
    </source>
</reference>
<evidence type="ECO:0000313" key="2">
    <source>
        <dbReference type="Proteomes" id="UP000599578"/>
    </source>
</evidence>
<protein>
    <recommendedName>
        <fullName evidence="3">ATPase domain-containing protein</fullName>
    </recommendedName>
</protein>
<dbReference type="InterPro" id="IPR027417">
    <property type="entry name" value="P-loop_NTPase"/>
</dbReference>
<dbReference type="PANTHER" id="PTHR34301:SF8">
    <property type="entry name" value="ATPASE DOMAIN-CONTAINING PROTEIN"/>
    <property type="match status" value="1"/>
</dbReference>
<dbReference type="PANTHER" id="PTHR34301">
    <property type="entry name" value="DNA-BINDING PROTEIN-RELATED"/>
    <property type="match status" value="1"/>
</dbReference>
<dbReference type="RefSeq" id="WP_188857843.1">
    <property type="nucleotide sequence ID" value="NZ_BMLT01000001.1"/>
</dbReference>
<dbReference type="Proteomes" id="UP000599578">
    <property type="component" value="Unassembled WGS sequence"/>
</dbReference>
<comment type="caution">
    <text evidence="1">The sequence shown here is derived from an EMBL/GenBank/DDBJ whole genome shotgun (WGS) entry which is preliminary data.</text>
</comment>
<dbReference type="Gene3D" id="3.40.50.300">
    <property type="entry name" value="P-loop containing nucleotide triphosphate hydrolases"/>
    <property type="match status" value="1"/>
</dbReference>
<evidence type="ECO:0000313" key="1">
    <source>
        <dbReference type="EMBL" id="GGO76730.1"/>
    </source>
</evidence>
<dbReference type="AlphaFoldDB" id="A0A917Z873"/>
<evidence type="ECO:0008006" key="3">
    <source>
        <dbReference type="Google" id="ProtNLM"/>
    </source>
</evidence>
<keyword evidence="2" id="KW-1185">Reference proteome</keyword>
<name>A0A917Z873_9GAMM</name>
<dbReference type="EMBL" id="BMLT01000001">
    <property type="protein sequence ID" value="GGO76730.1"/>
    <property type="molecule type" value="Genomic_DNA"/>
</dbReference>
<organism evidence="1 2">
    <name type="scientific">Marinobacterium nitratireducens</name>
    <dbReference type="NCBI Taxonomy" id="518897"/>
    <lineage>
        <taxon>Bacteria</taxon>
        <taxon>Pseudomonadati</taxon>
        <taxon>Pseudomonadota</taxon>
        <taxon>Gammaproteobacteria</taxon>
        <taxon>Oceanospirillales</taxon>
        <taxon>Oceanospirillaceae</taxon>
        <taxon>Marinobacterium</taxon>
    </lineage>
</organism>